<evidence type="ECO:0000256" key="1">
    <source>
        <dbReference type="SAM" id="SignalP"/>
    </source>
</evidence>
<dbReference type="RefSeq" id="WP_136725652.1">
    <property type="nucleotide sequence ID" value="NZ_SUMC01000021.1"/>
</dbReference>
<reference evidence="2 3" key="1">
    <citation type="submission" date="2019-04" db="EMBL/GenBank/DDBJ databases">
        <title>Streptomyces oryziradicis sp. nov., a novel actinomycete isolated from rhizosphere soil of rice (Oryza sativa L.).</title>
        <authorList>
            <person name="Li C."/>
        </authorList>
    </citation>
    <scope>NUCLEOTIDE SEQUENCE [LARGE SCALE GENOMIC DNA]</scope>
    <source>
        <strain evidence="2 3">NEAU-C40</strain>
    </source>
</reference>
<evidence type="ECO:0000313" key="3">
    <source>
        <dbReference type="Proteomes" id="UP000305778"/>
    </source>
</evidence>
<name>A0A4U0SK46_9ACTN</name>
<accession>A0A4U0SK46</accession>
<dbReference type="OrthoDB" id="3539102at2"/>
<keyword evidence="3" id="KW-1185">Reference proteome</keyword>
<dbReference type="EMBL" id="SUMC01000021">
    <property type="protein sequence ID" value="TKA09523.1"/>
    <property type="molecule type" value="Genomic_DNA"/>
</dbReference>
<evidence type="ECO:0000313" key="2">
    <source>
        <dbReference type="EMBL" id="TKA09523.1"/>
    </source>
</evidence>
<comment type="caution">
    <text evidence="2">The sequence shown here is derived from an EMBL/GenBank/DDBJ whole genome shotgun (WGS) entry which is preliminary data.</text>
</comment>
<gene>
    <name evidence="2" type="ORF">FCI23_22020</name>
</gene>
<dbReference type="AlphaFoldDB" id="A0A4U0SK46"/>
<keyword evidence="1" id="KW-0732">Signal</keyword>
<proteinExistence type="predicted"/>
<organism evidence="2 3">
    <name type="scientific">Actinacidiphila oryziradicis</name>
    <dbReference type="NCBI Taxonomy" id="2571141"/>
    <lineage>
        <taxon>Bacteria</taxon>
        <taxon>Bacillati</taxon>
        <taxon>Actinomycetota</taxon>
        <taxon>Actinomycetes</taxon>
        <taxon>Kitasatosporales</taxon>
        <taxon>Streptomycetaceae</taxon>
        <taxon>Actinacidiphila</taxon>
    </lineage>
</organism>
<sequence>MTPFLLASACLLAVTLCYAGLCAVQPFADCRRCHGMGHATKTTRRGTLKRGKDCRHCKATGKRIRTGRHLYNLWRRTHRDGTR</sequence>
<feature type="chain" id="PRO_5039033620" evidence="1">
    <location>
        <begin position="20"/>
        <end position="83"/>
    </location>
</feature>
<dbReference type="Proteomes" id="UP000305778">
    <property type="component" value="Unassembled WGS sequence"/>
</dbReference>
<feature type="signal peptide" evidence="1">
    <location>
        <begin position="1"/>
        <end position="19"/>
    </location>
</feature>
<protein>
    <submittedName>
        <fullName evidence="2">Uncharacterized protein</fullName>
    </submittedName>
</protein>